<dbReference type="RefSeq" id="WP_075134825.1">
    <property type="nucleotide sequence ID" value="NZ_MSIF01000011.1"/>
</dbReference>
<dbReference type="AlphaFoldDB" id="A0A7Z1AXR1"/>
<sequence length="103" mass="10632">MTDALFTHLAAIEATARDRGIAATVNLDGRLTGLTLAPEVMALSPEELAERVFRLTQQASAEALTQGLDALTPVVGEAETAPLRAGILSPPRSRNSATGPAAP</sequence>
<dbReference type="OrthoDB" id="4731987at2"/>
<proteinExistence type="predicted"/>
<gene>
    <name evidence="2" type="ORF">BLA60_21850</name>
</gene>
<dbReference type="InterPro" id="IPR036894">
    <property type="entry name" value="YbaB-like_sf"/>
</dbReference>
<evidence type="ECO:0000256" key="1">
    <source>
        <dbReference type="SAM" id="MobiDB-lite"/>
    </source>
</evidence>
<dbReference type="EMBL" id="MSIF01000011">
    <property type="protein sequence ID" value="OLF08670.1"/>
    <property type="molecule type" value="Genomic_DNA"/>
</dbReference>
<organism evidence="2 3">
    <name type="scientific">Actinophytocola xinjiangensis</name>
    <dbReference type="NCBI Taxonomy" id="485602"/>
    <lineage>
        <taxon>Bacteria</taxon>
        <taxon>Bacillati</taxon>
        <taxon>Actinomycetota</taxon>
        <taxon>Actinomycetes</taxon>
        <taxon>Pseudonocardiales</taxon>
        <taxon>Pseudonocardiaceae</taxon>
    </lineage>
</organism>
<evidence type="ECO:0000313" key="2">
    <source>
        <dbReference type="EMBL" id="OLF08670.1"/>
    </source>
</evidence>
<feature type="compositionally biased region" description="Polar residues" evidence="1">
    <location>
        <begin position="92"/>
        <end position="103"/>
    </location>
</feature>
<evidence type="ECO:0008006" key="4">
    <source>
        <dbReference type="Google" id="ProtNLM"/>
    </source>
</evidence>
<dbReference type="Gene3D" id="3.30.1310.10">
    <property type="entry name" value="Nucleoid-associated protein YbaB-like domain"/>
    <property type="match status" value="1"/>
</dbReference>
<name>A0A7Z1AXR1_9PSEU</name>
<reference evidence="2 3" key="1">
    <citation type="submission" date="2016-12" db="EMBL/GenBank/DDBJ databases">
        <title>The draft genome sequence of Actinophytocola xinjiangensis.</title>
        <authorList>
            <person name="Wang W."/>
            <person name="Yuan L."/>
        </authorList>
    </citation>
    <scope>NUCLEOTIDE SEQUENCE [LARGE SCALE GENOMIC DNA]</scope>
    <source>
        <strain evidence="2 3">CGMCC 4.4663</strain>
    </source>
</reference>
<comment type="caution">
    <text evidence="2">The sequence shown here is derived from an EMBL/GenBank/DDBJ whole genome shotgun (WGS) entry which is preliminary data.</text>
</comment>
<accession>A0A7Z1AXR1</accession>
<evidence type="ECO:0000313" key="3">
    <source>
        <dbReference type="Proteomes" id="UP000185696"/>
    </source>
</evidence>
<protein>
    <recommendedName>
        <fullName evidence="4">YbaB/EbfC DNA-binding family protein</fullName>
    </recommendedName>
</protein>
<keyword evidence="3" id="KW-1185">Reference proteome</keyword>
<feature type="region of interest" description="Disordered" evidence="1">
    <location>
        <begin position="80"/>
        <end position="103"/>
    </location>
</feature>
<dbReference type="Proteomes" id="UP000185696">
    <property type="component" value="Unassembled WGS sequence"/>
</dbReference>